<gene>
    <name evidence="4" type="ORF">BDFB_000020</name>
</gene>
<keyword evidence="2" id="KW-0472">Membrane</keyword>
<sequence>MLYNCVIIFACALIVHCKNLPENNTAIISTYAKVAHWGSVSSTTEKSQSEARSHNGQTLWTHRSDVNIIGGQKLKTVKPAVVYHYAVQKAGQGKTEIFPAVGEVQERFNPRPYFDYTHVPSKYANSKSETKTKPAPSPAPTFDSFPVFSPTADSSNPPTDLYTSQYTSYNPPNAGLVAPPEDKPDIAYPPNAPPPPGDTDDSPPKDINEGYSYNAPPESPPAPEGPPTYPTLGPPLAPYHHGGMDHHNHNEQVYYPPSDDGNHHETILDHPPPGWEEPKPDMAAPSDMVDINGHGMNGMNDMNGHDMAEHDLSPPPSPDFNGQFPQYLYNGPHGQAHDFDSYDFDQHHVYKEVTTTEAPEDERVNKGHYSYYYLGRKLWYIPLYFSVYFIIYVTVLILKSIARHKIQFKHEHFHRDAHGRELNFDEKIDDIHANVTSAINTSRKKFLYVAM</sequence>
<dbReference type="Proteomes" id="UP000292052">
    <property type="component" value="Unassembled WGS sequence"/>
</dbReference>
<feature type="chain" id="PRO_5019837086" evidence="3">
    <location>
        <begin position="18"/>
        <end position="451"/>
    </location>
</feature>
<comment type="caution">
    <text evidence="4">The sequence shown here is derived from an EMBL/GenBank/DDBJ whole genome shotgun (WGS) entry which is preliminary data.</text>
</comment>
<feature type="compositionally biased region" description="Basic and acidic residues" evidence="1">
    <location>
        <begin position="303"/>
        <end position="312"/>
    </location>
</feature>
<keyword evidence="2" id="KW-0812">Transmembrane</keyword>
<organism evidence="4 5">
    <name type="scientific">Asbolus verrucosus</name>
    <name type="common">Desert ironclad beetle</name>
    <dbReference type="NCBI Taxonomy" id="1661398"/>
    <lineage>
        <taxon>Eukaryota</taxon>
        <taxon>Metazoa</taxon>
        <taxon>Ecdysozoa</taxon>
        <taxon>Arthropoda</taxon>
        <taxon>Hexapoda</taxon>
        <taxon>Insecta</taxon>
        <taxon>Pterygota</taxon>
        <taxon>Neoptera</taxon>
        <taxon>Endopterygota</taxon>
        <taxon>Coleoptera</taxon>
        <taxon>Polyphaga</taxon>
        <taxon>Cucujiformia</taxon>
        <taxon>Tenebrionidae</taxon>
        <taxon>Pimeliinae</taxon>
        <taxon>Asbolus</taxon>
    </lineage>
</organism>
<dbReference type="EMBL" id="QDEB01112601">
    <property type="protein sequence ID" value="RZB41631.1"/>
    <property type="molecule type" value="Genomic_DNA"/>
</dbReference>
<reference evidence="4 5" key="1">
    <citation type="submission" date="2017-03" db="EMBL/GenBank/DDBJ databases">
        <title>Genome of the blue death feigning beetle - Asbolus verrucosus.</title>
        <authorList>
            <person name="Rider S.D."/>
        </authorList>
    </citation>
    <scope>NUCLEOTIDE SEQUENCE [LARGE SCALE GENOMIC DNA]</scope>
    <source>
        <strain evidence="4">Butters</strain>
        <tissue evidence="4">Head and leg muscle</tissue>
    </source>
</reference>
<proteinExistence type="predicted"/>
<evidence type="ECO:0000313" key="4">
    <source>
        <dbReference type="EMBL" id="RZB41631.1"/>
    </source>
</evidence>
<protein>
    <submittedName>
        <fullName evidence="4">Pollen-specific leucine-rich repeat extensin-like protein 1</fullName>
    </submittedName>
</protein>
<feature type="compositionally biased region" description="Pro residues" evidence="1">
    <location>
        <begin position="217"/>
        <end position="237"/>
    </location>
</feature>
<evidence type="ECO:0000256" key="3">
    <source>
        <dbReference type="SAM" id="SignalP"/>
    </source>
</evidence>
<feature type="transmembrane region" description="Helical" evidence="2">
    <location>
        <begin position="378"/>
        <end position="398"/>
    </location>
</feature>
<dbReference type="AlphaFoldDB" id="A0A482VD01"/>
<name>A0A482VD01_ASBVE</name>
<evidence type="ECO:0000256" key="2">
    <source>
        <dbReference type="SAM" id="Phobius"/>
    </source>
</evidence>
<dbReference type="OrthoDB" id="8194095at2759"/>
<feature type="region of interest" description="Disordered" evidence="1">
    <location>
        <begin position="123"/>
        <end position="323"/>
    </location>
</feature>
<keyword evidence="3" id="KW-0732">Signal</keyword>
<feature type="compositionally biased region" description="Low complexity" evidence="1">
    <location>
        <begin position="292"/>
        <end position="302"/>
    </location>
</feature>
<evidence type="ECO:0000256" key="1">
    <source>
        <dbReference type="SAM" id="MobiDB-lite"/>
    </source>
</evidence>
<evidence type="ECO:0000313" key="5">
    <source>
        <dbReference type="Proteomes" id="UP000292052"/>
    </source>
</evidence>
<dbReference type="STRING" id="1661398.A0A482VD01"/>
<keyword evidence="2" id="KW-1133">Transmembrane helix</keyword>
<feature type="signal peptide" evidence="3">
    <location>
        <begin position="1"/>
        <end position="17"/>
    </location>
</feature>
<accession>A0A482VD01</accession>
<keyword evidence="5" id="KW-1185">Reference proteome</keyword>
<feature type="compositionally biased region" description="Polar residues" evidence="1">
    <location>
        <begin position="151"/>
        <end position="171"/>
    </location>
</feature>